<reference evidence="2 3" key="1">
    <citation type="submission" date="2019-06" db="EMBL/GenBank/DDBJ databases">
        <title>Genome Sequence of the Brown Rot Fungal Pathogen Monilinia laxa.</title>
        <authorList>
            <person name="De Miccolis Angelini R.M."/>
            <person name="Landi L."/>
            <person name="Abate D."/>
            <person name="Pollastro S."/>
            <person name="Romanazzi G."/>
            <person name="Faretra F."/>
        </authorList>
    </citation>
    <scope>NUCLEOTIDE SEQUENCE [LARGE SCALE GENOMIC DNA]</scope>
    <source>
        <strain evidence="2 3">Mlax316</strain>
    </source>
</reference>
<gene>
    <name evidence="2" type="ORF">EYC80_003111</name>
</gene>
<accession>A0A5N6KCX8</accession>
<dbReference type="AlphaFoldDB" id="A0A5N6KCX8"/>
<feature type="region of interest" description="Disordered" evidence="1">
    <location>
        <begin position="45"/>
        <end position="79"/>
    </location>
</feature>
<feature type="region of interest" description="Disordered" evidence="1">
    <location>
        <begin position="108"/>
        <end position="133"/>
    </location>
</feature>
<feature type="compositionally biased region" description="Basic and acidic residues" evidence="1">
    <location>
        <begin position="57"/>
        <end position="66"/>
    </location>
</feature>
<sequence length="152" mass="17256">MYIRIEIQEMINCIGMYLGNGIFFFTSTTPCACANACATATATATVSPLRTSPHQRKQSEKDENLKKPSTHGLKEPSPPHFLSYIHSSYCNCIDVNNMRQSDNVRTQISRISHHRTPQAKTSQRNIRNHHPHLPIHPILFLPCRKTPYNQSA</sequence>
<evidence type="ECO:0000256" key="1">
    <source>
        <dbReference type="SAM" id="MobiDB-lite"/>
    </source>
</evidence>
<dbReference type="EMBL" id="VIGI01000004">
    <property type="protein sequence ID" value="KAB8301224.1"/>
    <property type="molecule type" value="Genomic_DNA"/>
</dbReference>
<name>A0A5N6KCX8_MONLA</name>
<evidence type="ECO:0000313" key="3">
    <source>
        <dbReference type="Proteomes" id="UP000326757"/>
    </source>
</evidence>
<proteinExistence type="predicted"/>
<comment type="caution">
    <text evidence="2">The sequence shown here is derived from an EMBL/GenBank/DDBJ whole genome shotgun (WGS) entry which is preliminary data.</text>
</comment>
<keyword evidence="3" id="KW-1185">Reference proteome</keyword>
<protein>
    <submittedName>
        <fullName evidence="2">Uncharacterized protein</fullName>
    </submittedName>
</protein>
<evidence type="ECO:0000313" key="2">
    <source>
        <dbReference type="EMBL" id="KAB8301224.1"/>
    </source>
</evidence>
<dbReference type="Proteomes" id="UP000326757">
    <property type="component" value="Unassembled WGS sequence"/>
</dbReference>
<organism evidence="2 3">
    <name type="scientific">Monilinia laxa</name>
    <name type="common">Brown rot fungus</name>
    <name type="synonym">Sclerotinia laxa</name>
    <dbReference type="NCBI Taxonomy" id="61186"/>
    <lineage>
        <taxon>Eukaryota</taxon>
        <taxon>Fungi</taxon>
        <taxon>Dikarya</taxon>
        <taxon>Ascomycota</taxon>
        <taxon>Pezizomycotina</taxon>
        <taxon>Leotiomycetes</taxon>
        <taxon>Helotiales</taxon>
        <taxon>Sclerotiniaceae</taxon>
        <taxon>Monilinia</taxon>
    </lineage>
</organism>